<protein>
    <submittedName>
        <fullName evidence="1">Uncharacterized protein</fullName>
    </submittedName>
</protein>
<organism evidence="1 2">
    <name type="scientific">Kibdelosporangium aridum</name>
    <dbReference type="NCBI Taxonomy" id="2030"/>
    <lineage>
        <taxon>Bacteria</taxon>
        <taxon>Bacillati</taxon>
        <taxon>Actinomycetota</taxon>
        <taxon>Actinomycetes</taxon>
        <taxon>Pseudonocardiales</taxon>
        <taxon>Pseudonocardiaceae</taxon>
        <taxon>Kibdelosporangium</taxon>
    </lineage>
</organism>
<dbReference type="SUPFAM" id="SSF52540">
    <property type="entry name" value="P-loop containing nucleoside triphosphate hydrolases"/>
    <property type="match status" value="1"/>
</dbReference>
<dbReference type="Proteomes" id="UP000192674">
    <property type="component" value="Unassembled WGS sequence"/>
</dbReference>
<evidence type="ECO:0000313" key="1">
    <source>
        <dbReference type="EMBL" id="SMC65790.1"/>
    </source>
</evidence>
<dbReference type="EMBL" id="FWXV01000001">
    <property type="protein sequence ID" value="SMC65790.1"/>
    <property type="molecule type" value="Genomic_DNA"/>
</dbReference>
<name>A0A1W2AZ33_KIBAR</name>
<reference evidence="1 2" key="1">
    <citation type="submission" date="2017-04" db="EMBL/GenBank/DDBJ databases">
        <authorList>
            <person name="Afonso C.L."/>
            <person name="Miller P.J."/>
            <person name="Scott M.A."/>
            <person name="Spackman E."/>
            <person name="Goraichik I."/>
            <person name="Dimitrov K.M."/>
            <person name="Suarez D.L."/>
            <person name="Swayne D.E."/>
        </authorList>
    </citation>
    <scope>NUCLEOTIDE SEQUENCE [LARGE SCALE GENOMIC DNA]</scope>
    <source>
        <strain evidence="1 2">DSM 43828</strain>
    </source>
</reference>
<evidence type="ECO:0000313" key="2">
    <source>
        <dbReference type="Proteomes" id="UP000192674"/>
    </source>
</evidence>
<dbReference type="Gene3D" id="3.40.50.300">
    <property type="entry name" value="P-loop containing nucleotide triphosphate hydrolases"/>
    <property type="match status" value="1"/>
</dbReference>
<sequence>MTNINGTEKTASLPRESFLRGWLVAPGPPFGESIHVPYNGRSIVLTGPNGHGKTRLMNSIVDRRTPRVFAEVPRKLVAYASYQRAWLEGHIPDPLNNLSNRALIDCGETWRAGNDDKTWWREKLAVPDLRWIVKFQGLDTPGMLSVASADDLHNPQFTVPVAPQHVEPVIERWVTLDADRANDLKSITLSAFRQWAVHVFESAGLRMKLYGNALVASDERNQAISLLPLARAFAHVLGERASARLELLCGFVASLRCSSEDDFSWQATVGGMTLPLTALSRAMSRWSGLAVFETLRELAQSASDAAMLQLTSSNTGLLKGDVPPEILPAALPRPFSTRTAWVAMDEPEVHLFASEARLLGHTLASQAKAGRTMVVTHRLDLAARLVGGCDFLTFSAPGSFECADLPSGIESLLKSLAQHGAGILSVTRVLYVEGHWDVEILNRLFHTELSEKNALLSPFHGVDGAHLAVTSIWHRMMGTPFGVMFDSLTAEHAARKWNTINETVRLRGREYALRQLRYEIKEYKAGKREDLGLLRLFHAVIDGDLGQRLRLVMHGMSDIFQVVHPQVFDIEADSWVSAGFTGQTSFKDFVFEKARINLNDGRSCRLVVDAFDKMKHPVDLATFGQLSGQLRIFLDDDMSMIN</sequence>
<accession>A0A1W2AZ33</accession>
<gene>
    <name evidence="1" type="ORF">SAMN05661093_01204</name>
</gene>
<dbReference type="AlphaFoldDB" id="A0A1W2AZ33"/>
<keyword evidence="2" id="KW-1185">Reference proteome</keyword>
<dbReference type="InterPro" id="IPR027417">
    <property type="entry name" value="P-loop_NTPase"/>
</dbReference>
<proteinExistence type="predicted"/>